<proteinExistence type="predicted"/>
<accession>A0A974SPI2</accession>
<keyword evidence="3" id="KW-0547">Nucleotide-binding</keyword>
<organism evidence="3 4">
    <name type="scientific">Azospira restricta</name>
    <dbReference type="NCBI Taxonomy" id="404405"/>
    <lineage>
        <taxon>Bacteria</taxon>
        <taxon>Pseudomonadati</taxon>
        <taxon>Pseudomonadota</taxon>
        <taxon>Betaproteobacteria</taxon>
        <taxon>Rhodocyclales</taxon>
        <taxon>Rhodocyclaceae</taxon>
        <taxon>Azospira</taxon>
    </lineage>
</organism>
<dbReference type="SUPFAM" id="SSF52540">
    <property type="entry name" value="P-loop containing nucleoside triphosphate hydrolases"/>
    <property type="match status" value="1"/>
</dbReference>
<gene>
    <name evidence="3" type="ORF">IWH25_01700</name>
</gene>
<dbReference type="InterPro" id="IPR011528">
    <property type="entry name" value="NERD"/>
</dbReference>
<dbReference type="InterPro" id="IPR027417">
    <property type="entry name" value="P-loop_NTPase"/>
</dbReference>
<feature type="domain" description="UvrD-like helicase C-terminal" evidence="2">
    <location>
        <begin position="482"/>
        <end position="530"/>
    </location>
</feature>
<sequence length="545" mass="60633">MAHILPDGWRELAATGAAQREIETLARLADALPDDYSVYHAVHWTNLERGYSVFGEIDFIVMNRAGQLLVIEQKAGFLDETPEGLVKRYPGRTKSVVAQLARNVDALRGKLNARPDAPAASIDYLFYCPDYRVRQPHSAGLAPERIVDAERRDRLPALIAAVLPAGEPSPEAQKVHRFLCDIISLETDVSALIGRARALVGRISGGLAHWARQLEFAPFRLRVTGTAGSGKTQLALAEYRATLERGGRPLYLCYNRPLADHFRAIAPEGGLIGTFHAFCQQRLRAAGQPPDFSRPGAFERLVEDAAALPVDDAWRFDTLIVDEGQDFHAEWRDQIFRHARDDARLLWLEDPLQNLYAREPVPLDGWVGLRSFANFRCPRPVVRLLQPLLPPEMPIEAASPIDAGEVEILTYRDDASLLQALKEGIRLCYSAGFRKEDVAVVSYSGRNNSRLLAYDRIGPHTMRRFTSEYDLLGAPVFSEGDVLIESVYRFKGQSAPAVVFAEIDFDALDDKAVRKLFVGATRAMMKLVLVISERAAERLRAAAGE</sequence>
<name>A0A974SPI2_9RHOO</name>
<dbReference type="Gene3D" id="3.40.50.300">
    <property type="entry name" value="P-loop containing nucleotide triphosphate hydrolases"/>
    <property type="match status" value="2"/>
</dbReference>
<keyword evidence="4" id="KW-1185">Reference proteome</keyword>
<evidence type="ECO:0000313" key="4">
    <source>
        <dbReference type="Proteomes" id="UP000663444"/>
    </source>
</evidence>
<dbReference type="Proteomes" id="UP000663444">
    <property type="component" value="Chromosome"/>
</dbReference>
<dbReference type="Pfam" id="PF08378">
    <property type="entry name" value="NERD"/>
    <property type="match status" value="1"/>
</dbReference>
<evidence type="ECO:0000313" key="3">
    <source>
        <dbReference type="EMBL" id="QRJ64096.1"/>
    </source>
</evidence>
<dbReference type="InterPro" id="IPR027785">
    <property type="entry name" value="UvrD-like_helicase_C"/>
</dbReference>
<dbReference type="RefSeq" id="WP_203387633.1">
    <property type="nucleotide sequence ID" value="NZ_CP064781.1"/>
</dbReference>
<reference evidence="3" key="1">
    <citation type="submission" date="2020-11" db="EMBL/GenBank/DDBJ databases">
        <title>Azospira restricta DSM 18626 genome sequence.</title>
        <authorList>
            <person name="Moe W.M."/>
        </authorList>
    </citation>
    <scope>NUCLEOTIDE SEQUENCE</scope>
    <source>
        <strain evidence="3">DSM 18626</strain>
    </source>
</reference>
<feature type="domain" description="NERD" evidence="1">
    <location>
        <begin position="19"/>
        <end position="114"/>
    </location>
</feature>
<dbReference type="GO" id="GO:0005524">
    <property type="term" value="F:ATP binding"/>
    <property type="evidence" value="ECO:0007669"/>
    <property type="project" value="UniProtKB-KW"/>
</dbReference>
<evidence type="ECO:0000259" key="2">
    <source>
        <dbReference type="Pfam" id="PF13538"/>
    </source>
</evidence>
<dbReference type="EMBL" id="CP064781">
    <property type="protein sequence ID" value="QRJ64096.1"/>
    <property type="molecule type" value="Genomic_DNA"/>
</dbReference>
<evidence type="ECO:0000259" key="1">
    <source>
        <dbReference type="Pfam" id="PF08378"/>
    </source>
</evidence>
<dbReference type="KEGG" id="ares:IWH25_01700"/>
<keyword evidence="3" id="KW-0067">ATP-binding</keyword>
<dbReference type="AlphaFoldDB" id="A0A974SPI2"/>
<protein>
    <submittedName>
        <fullName evidence="3">ATP-binding domain-containing protein</fullName>
    </submittedName>
</protein>
<dbReference type="Pfam" id="PF13538">
    <property type="entry name" value="UvrD_C_2"/>
    <property type="match status" value="1"/>
</dbReference>